<dbReference type="PANTHER" id="PTHR12558">
    <property type="entry name" value="CELL DIVISION CYCLE 16,23,27"/>
    <property type="match status" value="1"/>
</dbReference>
<feature type="repeat" description="TPR" evidence="1">
    <location>
        <begin position="63"/>
        <end position="96"/>
    </location>
</feature>
<dbReference type="PANTHER" id="PTHR12558:SF33">
    <property type="entry name" value="BLL7664 PROTEIN"/>
    <property type="match status" value="1"/>
</dbReference>
<gene>
    <name evidence="3" type="ORF">DQQ10_20890</name>
</gene>
<evidence type="ECO:0000256" key="1">
    <source>
        <dbReference type="PROSITE-ProRule" id="PRU00339"/>
    </source>
</evidence>
<dbReference type="InterPro" id="IPR019734">
    <property type="entry name" value="TPR_rpt"/>
</dbReference>
<keyword evidence="4" id="KW-1185">Reference proteome</keyword>
<feature type="signal peptide" evidence="2">
    <location>
        <begin position="1"/>
        <end position="28"/>
    </location>
</feature>
<dbReference type="PROSITE" id="PS50005">
    <property type="entry name" value="TPR"/>
    <property type="match status" value="2"/>
</dbReference>
<sequence>MKEFNSERKGLFAAFALAALFVSNFAIAQEQEIKNAVRLLNREQNTKALETITKAAQAYPDNARVLYYQGMVQAKTGDKKSAEITFQKGIEKDPKNALNIAGKGYLRMLDNNAAEAKQLFDQALTVSKSKNAEVLRAVAEGYLLSDRTTADAVANATKAKAINDTDAQTNIVLGDALMKMNPPKGGEAVSAYEKAAKLEPTDGLGFYKTGLVYFRSRNNAVAEENLVKSTTADPTFAPAYKELGELYYQTKQSSKAVTAWENYMKNIENPEKAESNYAFYLFMDKQYDKANAIFTKLLAKPEVSLTTYKYAFYAAVEAKKFDEAKSLFAKYQQKAGKDISAADWNYHGEMLQEMKQDSLAVRSFAKAYAADTSKTELLAKVGQLYFTGKKYDSAVFAYRAVIATGKKTNLSQNLYNLGRAEYVMEDYTSADSTFQKLAELQPNSTLPYLWLGRTNAQIEGEKDMKKGVAKKWFEMLIEKALITADKSKKELIEAYHYLSGYEIQVNSNMNAAEAYLDKVLAIDANDQRAKDGKKAIAEARIAQKKAAAQQQQLKNN</sequence>
<dbReference type="EMBL" id="QMFY01000013">
    <property type="protein sequence ID" value="RAV99054.1"/>
    <property type="molecule type" value="Genomic_DNA"/>
</dbReference>
<dbReference type="SUPFAM" id="SSF48452">
    <property type="entry name" value="TPR-like"/>
    <property type="match status" value="2"/>
</dbReference>
<name>A0A364XX84_9BACT</name>
<dbReference type="Pfam" id="PF13432">
    <property type="entry name" value="TPR_16"/>
    <property type="match status" value="1"/>
</dbReference>
<dbReference type="OrthoDB" id="638548at2"/>
<feature type="chain" id="PRO_5017016032" description="Tetratricopeptide repeat protein" evidence="2">
    <location>
        <begin position="29"/>
        <end position="556"/>
    </location>
</feature>
<protein>
    <recommendedName>
        <fullName evidence="5">Tetratricopeptide repeat protein</fullName>
    </recommendedName>
</protein>
<dbReference type="SMART" id="SM00028">
    <property type="entry name" value="TPR"/>
    <property type="match status" value="7"/>
</dbReference>
<evidence type="ECO:0008006" key="5">
    <source>
        <dbReference type="Google" id="ProtNLM"/>
    </source>
</evidence>
<organism evidence="3 4">
    <name type="scientific">Pseudochryseolinea flava</name>
    <dbReference type="NCBI Taxonomy" id="2059302"/>
    <lineage>
        <taxon>Bacteria</taxon>
        <taxon>Pseudomonadati</taxon>
        <taxon>Bacteroidota</taxon>
        <taxon>Cytophagia</taxon>
        <taxon>Cytophagales</taxon>
        <taxon>Fulvivirgaceae</taxon>
        <taxon>Pseudochryseolinea</taxon>
    </lineage>
</organism>
<proteinExistence type="predicted"/>
<dbReference type="InterPro" id="IPR011990">
    <property type="entry name" value="TPR-like_helical_dom_sf"/>
</dbReference>
<reference evidence="3 4" key="1">
    <citation type="submission" date="2018-06" db="EMBL/GenBank/DDBJ databases">
        <title>Chryseolinea flavus sp. nov., a member of the phylum Bacteroidetes isolated from soil.</title>
        <authorList>
            <person name="Li Y."/>
            <person name="Wang J."/>
        </authorList>
    </citation>
    <scope>NUCLEOTIDE SEQUENCE [LARGE SCALE GENOMIC DNA]</scope>
    <source>
        <strain evidence="3 4">SDU1-6</strain>
    </source>
</reference>
<dbReference type="AlphaFoldDB" id="A0A364XX84"/>
<dbReference type="RefSeq" id="WP_112748867.1">
    <property type="nucleotide sequence ID" value="NZ_QMFY01000013.1"/>
</dbReference>
<evidence type="ECO:0000256" key="2">
    <source>
        <dbReference type="SAM" id="SignalP"/>
    </source>
</evidence>
<feature type="repeat" description="TPR" evidence="1">
    <location>
        <begin position="411"/>
        <end position="444"/>
    </location>
</feature>
<accession>A0A364XX84</accession>
<evidence type="ECO:0000313" key="4">
    <source>
        <dbReference type="Proteomes" id="UP000251889"/>
    </source>
</evidence>
<dbReference type="Pfam" id="PF13174">
    <property type="entry name" value="TPR_6"/>
    <property type="match status" value="1"/>
</dbReference>
<dbReference type="Gene3D" id="1.25.40.10">
    <property type="entry name" value="Tetratricopeptide repeat domain"/>
    <property type="match status" value="3"/>
</dbReference>
<comment type="caution">
    <text evidence="3">The sequence shown here is derived from an EMBL/GenBank/DDBJ whole genome shotgun (WGS) entry which is preliminary data.</text>
</comment>
<evidence type="ECO:0000313" key="3">
    <source>
        <dbReference type="EMBL" id="RAV99054.1"/>
    </source>
</evidence>
<keyword evidence="2" id="KW-0732">Signal</keyword>
<keyword evidence="1" id="KW-0802">TPR repeat</keyword>
<dbReference type="Proteomes" id="UP000251889">
    <property type="component" value="Unassembled WGS sequence"/>
</dbReference>